<feature type="domain" description="GIY-YIG" evidence="4">
    <location>
        <begin position="1"/>
        <end position="91"/>
    </location>
</feature>
<evidence type="ECO:0000256" key="1">
    <source>
        <dbReference type="ARBA" id="ARBA00001946"/>
    </source>
</evidence>
<evidence type="ECO:0000313" key="5">
    <source>
        <dbReference type="EMBL" id="CAB4137594.1"/>
    </source>
</evidence>
<name>A0A6J5LST4_9CAUD</name>
<dbReference type="Gene3D" id="3.40.1440.10">
    <property type="entry name" value="GIY-YIG endonuclease"/>
    <property type="match status" value="1"/>
</dbReference>
<evidence type="ECO:0000259" key="4">
    <source>
        <dbReference type="SMART" id="SM00465"/>
    </source>
</evidence>
<dbReference type="EMBL" id="LR796704">
    <property type="protein sequence ID" value="CAB4160731.1"/>
    <property type="molecule type" value="Genomic_DNA"/>
</dbReference>
<reference evidence="5" key="1">
    <citation type="submission" date="2020-04" db="EMBL/GenBank/DDBJ databases">
        <authorList>
            <person name="Chiriac C."/>
            <person name="Salcher M."/>
            <person name="Ghai R."/>
            <person name="Kavagutti S V."/>
        </authorList>
    </citation>
    <scope>NUCLEOTIDE SEQUENCE</scope>
</reference>
<keyword evidence="5" id="KW-0378">Hydrolase</keyword>
<dbReference type="EMBL" id="LR796335">
    <property type="protein sequence ID" value="CAB4137594.1"/>
    <property type="molecule type" value="Genomic_DNA"/>
</dbReference>
<gene>
    <name evidence="5" type="ORF">UFOVP320_47</name>
    <name evidence="6" type="ORF">UFOVP768_15</name>
</gene>
<dbReference type="InterPro" id="IPR035901">
    <property type="entry name" value="GIY-YIG_endonuc_sf"/>
</dbReference>
<evidence type="ECO:0000256" key="3">
    <source>
        <dbReference type="SAM" id="MobiDB-lite"/>
    </source>
</evidence>
<dbReference type="GO" id="GO:0004519">
    <property type="term" value="F:endonuclease activity"/>
    <property type="evidence" value="ECO:0007669"/>
    <property type="project" value="UniProtKB-KW"/>
</dbReference>
<dbReference type="InterPro" id="IPR000305">
    <property type="entry name" value="GIY-YIG_endonuc"/>
</dbReference>
<dbReference type="SMART" id="SM00465">
    <property type="entry name" value="GIYc"/>
    <property type="match status" value="1"/>
</dbReference>
<sequence>MHILYKLVFASGKAYIGQTARNMSIRIAQHKRSVKSGSQLPVHCAWRKYGEPEISVIAEFETQDQLHAAEKAAIIAVGTLAPQGYNVAYGGDTSPSKNPEVAAKIAEKATGRKYSDVSSWVDASTRRWQDADYRKKVTDGLKAAWTDEKRSKRSEFIKDVWEKRKASGYSMSEETKQKLAAYERTPEARAKMSAAAKARKRSLRDDSTKQKIAGKTASSWQDPVVRAKRLASMQLAREKRKQEKAPCH</sequence>
<keyword evidence="5" id="KW-0540">Nuclease</keyword>
<comment type="cofactor">
    <cofactor evidence="1">
        <name>Mg(2+)</name>
        <dbReference type="ChEBI" id="CHEBI:18420"/>
    </cofactor>
</comment>
<keyword evidence="2" id="KW-0460">Magnesium</keyword>
<accession>A0A6J5LST4</accession>
<organism evidence="5">
    <name type="scientific">uncultured Caudovirales phage</name>
    <dbReference type="NCBI Taxonomy" id="2100421"/>
    <lineage>
        <taxon>Viruses</taxon>
        <taxon>Duplodnaviria</taxon>
        <taxon>Heunggongvirae</taxon>
        <taxon>Uroviricota</taxon>
        <taxon>Caudoviricetes</taxon>
        <taxon>Peduoviridae</taxon>
        <taxon>Maltschvirus</taxon>
        <taxon>Maltschvirus maltsch</taxon>
    </lineage>
</organism>
<proteinExistence type="predicted"/>
<evidence type="ECO:0000313" key="6">
    <source>
        <dbReference type="EMBL" id="CAB4160731.1"/>
    </source>
</evidence>
<protein>
    <submittedName>
        <fullName evidence="5">GrpIintron_endo, group I intron endonuclease</fullName>
    </submittedName>
</protein>
<keyword evidence="5" id="KW-0255">Endonuclease</keyword>
<feature type="region of interest" description="Disordered" evidence="3">
    <location>
        <begin position="185"/>
        <end position="220"/>
    </location>
</feature>
<evidence type="ECO:0000256" key="2">
    <source>
        <dbReference type="ARBA" id="ARBA00022842"/>
    </source>
</evidence>